<dbReference type="InterPro" id="IPR028081">
    <property type="entry name" value="Leu-bd"/>
</dbReference>
<dbReference type="Gene3D" id="3.40.50.2300">
    <property type="match status" value="2"/>
</dbReference>
<feature type="signal peptide" evidence="5">
    <location>
        <begin position="1"/>
        <end position="26"/>
    </location>
</feature>
<evidence type="ECO:0000256" key="1">
    <source>
        <dbReference type="ARBA" id="ARBA00010062"/>
    </source>
</evidence>
<accession>A0A2U1AAA1</accession>
<dbReference type="Proteomes" id="UP000533533">
    <property type="component" value="Unassembled WGS sequence"/>
</dbReference>
<dbReference type="SUPFAM" id="SSF53822">
    <property type="entry name" value="Periplasmic binding protein-like I"/>
    <property type="match status" value="1"/>
</dbReference>
<evidence type="ECO:0000256" key="2">
    <source>
        <dbReference type="ARBA" id="ARBA00022448"/>
    </source>
</evidence>
<evidence type="ECO:0000256" key="5">
    <source>
        <dbReference type="SAM" id="SignalP"/>
    </source>
</evidence>
<dbReference type="EMBL" id="QJSQ01000019">
    <property type="protein sequence ID" value="PYE19638.1"/>
    <property type="molecule type" value="Genomic_DNA"/>
</dbReference>
<evidence type="ECO:0000313" key="8">
    <source>
        <dbReference type="EMBL" id="PYE19638.1"/>
    </source>
</evidence>
<keyword evidence="10" id="KW-1185">Reference proteome</keyword>
<dbReference type="PANTHER" id="PTHR47151:SF2">
    <property type="entry name" value="AMINO ACID BINDING PROTEIN"/>
    <property type="match status" value="1"/>
</dbReference>
<dbReference type="GO" id="GO:0006865">
    <property type="term" value="P:amino acid transport"/>
    <property type="evidence" value="ECO:0007669"/>
    <property type="project" value="UniProtKB-KW"/>
</dbReference>
<proteinExistence type="inferred from homology"/>
<keyword evidence="3 5" id="KW-0732">Signal</keyword>
<organism evidence="8 9">
    <name type="scientific">Paraburkholderia silvatlantica</name>
    <dbReference type="NCBI Taxonomy" id="321895"/>
    <lineage>
        <taxon>Bacteria</taxon>
        <taxon>Pseudomonadati</taxon>
        <taxon>Pseudomonadota</taxon>
        <taxon>Betaproteobacteria</taxon>
        <taxon>Burkholderiales</taxon>
        <taxon>Burkholderiaceae</taxon>
        <taxon>Paraburkholderia</taxon>
    </lineage>
</organism>
<feature type="chain" id="PRO_5030057779" evidence="5">
    <location>
        <begin position="27"/>
        <end position="379"/>
    </location>
</feature>
<evidence type="ECO:0000256" key="3">
    <source>
        <dbReference type="ARBA" id="ARBA00022729"/>
    </source>
</evidence>
<dbReference type="Proteomes" id="UP000247772">
    <property type="component" value="Unassembled WGS sequence"/>
</dbReference>
<dbReference type="EMBL" id="JACHVZ010000006">
    <property type="protein sequence ID" value="MBB2928130.1"/>
    <property type="molecule type" value="Genomic_DNA"/>
</dbReference>
<evidence type="ECO:0000256" key="4">
    <source>
        <dbReference type="ARBA" id="ARBA00022970"/>
    </source>
</evidence>
<dbReference type="PRINTS" id="PR00337">
    <property type="entry name" value="LEUILEVALBP"/>
</dbReference>
<dbReference type="Pfam" id="PF13458">
    <property type="entry name" value="Peripla_BP_6"/>
    <property type="match status" value="1"/>
</dbReference>
<dbReference type="RefSeq" id="WP_110385536.1">
    <property type="nucleotide sequence ID" value="NZ_JACHVZ010000006.1"/>
</dbReference>
<sequence length="379" mass="40590">MNSGTTKFYSVSFLFLAMLASRSATAEVVKIGSAAPTTGSIAHIGKDIENGALLAVEEINAKGLTIDGKKIELQLDRQDDAADPKTATQVAQRLVDDKVVAVVGHGNSGASIPASRIYYDAGIVQISPGTTNPVYTQQGFRTAYRVVGTDAQLGPALAQYAHETQKLKNVAIVDDATAYGQGLADVFRQRAKSLGMEVLSTDETNDKAIDFRAILTKIKSERPESIFYGGMDSTAGPFVKQAKQLGIDVPVFTGDGACTDKLSELAGSAVDQVVCAEAGRDIKAMPGGKDFGIRYEKRFHQPAEVYAPFAYDAVYIIVDAMRRANSVDASKILSAMPTTDYNGVTGKINFDNHGDLQHGVVSLYDYKAEKKTLLDVVKM</sequence>
<keyword evidence="2" id="KW-0813">Transport</keyword>
<protein>
    <submittedName>
        <fullName evidence="8">Amino acid/amide ABC transporter substrate-binding protein (HAAT family)</fullName>
    </submittedName>
    <submittedName>
        <fullName evidence="7">Branched-chain amino acid transport system substrate-binding protein</fullName>
    </submittedName>
</protein>
<gene>
    <name evidence="8" type="ORF">C7410_11980</name>
    <name evidence="7" type="ORF">FHX59_002551</name>
</gene>
<reference evidence="8 9" key="1">
    <citation type="submission" date="2018-06" db="EMBL/GenBank/DDBJ databases">
        <title>Genomic Encyclopedia of Type Strains, Phase IV (KMG-V): Genome sequencing to study the core and pangenomes of soil and plant-associated prokaryotes.</title>
        <authorList>
            <person name="Whitman W."/>
        </authorList>
    </citation>
    <scope>NUCLEOTIDE SEQUENCE [LARGE SCALE GENOMIC DNA]</scope>
    <source>
        <strain evidence="8 9">SRCL-318</strain>
        <strain evidence="7 10">SRMrh-85</strain>
    </source>
</reference>
<dbReference type="CDD" id="cd06342">
    <property type="entry name" value="PBP1_ABC_LIVBP-like"/>
    <property type="match status" value="1"/>
</dbReference>
<dbReference type="AlphaFoldDB" id="A0A2U1AAA1"/>
<dbReference type="InterPro" id="IPR000709">
    <property type="entry name" value="Leu_Ile_Val-bd"/>
</dbReference>
<dbReference type="OrthoDB" id="9783240at2"/>
<dbReference type="PANTHER" id="PTHR47151">
    <property type="entry name" value="LEU/ILE/VAL-BINDING ABC TRANSPORTER SUBUNIT"/>
    <property type="match status" value="1"/>
</dbReference>
<evidence type="ECO:0000313" key="7">
    <source>
        <dbReference type="EMBL" id="MBB2928130.1"/>
    </source>
</evidence>
<name>A0A2U1AAA1_9BURK</name>
<evidence type="ECO:0000313" key="9">
    <source>
        <dbReference type="Proteomes" id="UP000247772"/>
    </source>
</evidence>
<keyword evidence="4" id="KW-0029">Amino-acid transport</keyword>
<feature type="domain" description="Leucine-binding protein" evidence="6">
    <location>
        <begin position="29"/>
        <end position="358"/>
    </location>
</feature>
<comment type="caution">
    <text evidence="8">The sequence shown here is derived from an EMBL/GenBank/DDBJ whole genome shotgun (WGS) entry which is preliminary data.</text>
</comment>
<evidence type="ECO:0000259" key="6">
    <source>
        <dbReference type="Pfam" id="PF13458"/>
    </source>
</evidence>
<dbReference type="InterPro" id="IPR028082">
    <property type="entry name" value="Peripla_BP_I"/>
</dbReference>
<evidence type="ECO:0000313" key="10">
    <source>
        <dbReference type="Proteomes" id="UP000533533"/>
    </source>
</evidence>
<comment type="similarity">
    <text evidence="1">Belongs to the leucine-binding protein family.</text>
</comment>